<dbReference type="Proteomes" id="UP000004994">
    <property type="component" value="Chromosome 5"/>
</dbReference>
<name>K4C0C1_SOLLC</name>
<dbReference type="Gramene" id="Solyc05g041400.1.1">
    <property type="protein sequence ID" value="Solyc05g041400.1.1"/>
    <property type="gene ID" value="Solyc05g041400.1"/>
</dbReference>
<keyword evidence="2" id="KW-0808">Transferase</keyword>
<evidence type="ECO:0000256" key="4">
    <source>
        <dbReference type="ARBA" id="ARBA00023163"/>
    </source>
</evidence>
<proteinExistence type="predicted"/>
<keyword evidence="4" id="KW-0804">Transcription</keyword>
<dbReference type="PaxDb" id="4081-Solyc05g041400.1.1"/>
<sequence>MGTLVGMLEGSQQIGLMLVIFPWRVFDYLSDVTLTQPRNEPEGTATWGMSMSRRKAHYSLWVIRREALSDQGRREGGANSGWLSQAPTTTPPPKNSGLDLIHGERIEGDDQAQGSEGKKLKMLHLGSERIVLVRSIGREGDHLISWVSSKN</sequence>
<evidence type="ECO:0000256" key="2">
    <source>
        <dbReference type="ARBA" id="ARBA00022679"/>
    </source>
</evidence>
<dbReference type="eggNOG" id="ENOG502SWG5">
    <property type="taxonomic scope" value="Eukaryota"/>
</dbReference>
<dbReference type="HOGENOM" id="CLU_1734667_0_0_1"/>
<feature type="region of interest" description="Disordered" evidence="5">
    <location>
        <begin position="70"/>
        <end position="101"/>
    </location>
</feature>
<evidence type="ECO:0000313" key="6">
    <source>
        <dbReference type="EnsemblPlants" id="Solyc05g041400.1.1"/>
    </source>
</evidence>
<evidence type="ECO:0000256" key="3">
    <source>
        <dbReference type="ARBA" id="ARBA00022695"/>
    </source>
</evidence>
<dbReference type="AlphaFoldDB" id="K4C0C1"/>
<keyword evidence="7" id="KW-1185">Reference proteome</keyword>
<keyword evidence="3" id="KW-0548">Nucleotidyltransferase</keyword>
<reference evidence="6" key="2">
    <citation type="submission" date="2015-06" db="UniProtKB">
        <authorList>
            <consortium name="EnsemblPlants"/>
        </authorList>
    </citation>
    <scope>IDENTIFICATION</scope>
    <source>
        <strain evidence="6">cv. Heinz 1706</strain>
    </source>
</reference>
<dbReference type="EnsemblPlants" id="Solyc05g041400.1.1">
    <property type="protein sequence ID" value="Solyc05g041400.1.1"/>
    <property type="gene ID" value="Solyc05g041400.1"/>
</dbReference>
<dbReference type="GO" id="GO:0000428">
    <property type="term" value="C:DNA-directed RNA polymerase complex"/>
    <property type="evidence" value="ECO:0007669"/>
    <property type="project" value="UniProtKB-KW"/>
</dbReference>
<dbReference type="InParanoid" id="K4C0C1"/>
<keyword evidence="1" id="KW-0240">DNA-directed RNA polymerase</keyword>
<organism evidence="6">
    <name type="scientific">Solanum lycopersicum</name>
    <name type="common">Tomato</name>
    <name type="synonym">Lycopersicon esculentum</name>
    <dbReference type="NCBI Taxonomy" id="4081"/>
    <lineage>
        <taxon>Eukaryota</taxon>
        <taxon>Viridiplantae</taxon>
        <taxon>Streptophyta</taxon>
        <taxon>Embryophyta</taxon>
        <taxon>Tracheophyta</taxon>
        <taxon>Spermatophyta</taxon>
        <taxon>Magnoliopsida</taxon>
        <taxon>eudicotyledons</taxon>
        <taxon>Gunneridae</taxon>
        <taxon>Pentapetalae</taxon>
        <taxon>asterids</taxon>
        <taxon>lamiids</taxon>
        <taxon>Solanales</taxon>
        <taxon>Solanaceae</taxon>
        <taxon>Solanoideae</taxon>
        <taxon>Solaneae</taxon>
        <taxon>Solanum</taxon>
        <taxon>Solanum subgen. Lycopersicon</taxon>
    </lineage>
</organism>
<dbReference type="GO" id="GO:0016779">
    <property type="term" value="F:nucleotidyltransferase activity"/>
    <property type="evidence" value="ECO:0007669"/>
    <property type="project" value="UniProtKB-KW"/>
</dbReference>
<dbReference type="PANTHER" id="PTHR34995">
    <property type="entry name" value="DNA-DIRECTED RNA POLYMERASE SUBUNIT BETA"/>
    <property type="match status" value="1"/>
</dbReference>
<evidence type="ECO:0000256" key="5">
    <source>
        <dbReference type="SAM" id="MobiDB-lite"/>
    </source>
</evidence>
<dbReference type="PANTHER" id="PTHR34995:SF1">
    <property type="entry name" value="DNA-DIRECTED RNA POLYMERASE SUBUNIT BETA"/>
    <property type="match status" value="1"/>
</dbReference>
<dbReference type="InterPro" id="IPR050254">
    <property type="entry name" value="RNA_pol_beta''_euk"/>
</dbReference>
<protein>
    <submittedName>
        <fullName evidence="6">Uncharacterized protein</fullName>
    </submittedName>
</protein>
<accession>K4C0C1</accession>
<reference evidence="6" key="1">
    <citation type="journal article" date="2012" name="Nature">
        <title>The tomato genome sequence provides insights into fleshy fruit evolution.</title>
        <authorList>
            <consortium name="Tomato Genome Consortium"/>
        </authorList>
    </citation>
    <scope>NUCLEOTIDE SEQUENCE [LARGE SCALE GENOMIC DNA]</scope>
    <source>
        <strain evidence="6">cv. Heinz 1706</strain>
    </source>
</reference>
<evidence type="ECO:0000256" key="1">
    <source>
        <dbReference type="ARBA" id="ARBA00022478"/>
    </source>
</evidence>
<evidence type="ECO:0000313" key="7">
    <source>
        <dbReference type="Proteomes" id="UP000004994"/>
    </source>
</evidence>